<protein>
    <submittedName>
        <fullName evidence="1">Uncharacterized protein</fullName>
    </submittedName>
</protein>
<dbReference type="AlphaFoldDB" id="A0A0A9DKN9"/>
<reference evidence="1" key="2">
    <citation type="journal article" date="2015" name="Data Brief">
        <title>Shoot transcriptome of the giant reed, Arundo donax.</title>
        <authorList>
            <person name="Barrero R.A."/>
            <person name="Guerrero F.D."/>
            <person name="Moolhuijzen P."/>
            <person name="Goolsby J.A."/>
            <person name="Tidwell J."/>
            <person name="Bellgard S.E."/>
            <person name="Bellgard M.I."/>
        </authorList>
    </citation>
    <scope>NUCLEOTIDE SEQUENCE</scope>
    <source>
        <tissue evidence="1">Shoot tissue taken approximately 20 cm above the soil surface</tissue>
    </source>
</reference>
<name>A0A0A9DKN9_ARUDO</name>
<dbReference type="EMBL" id="GBRH01210652">
    <property type="protein sequence ID" value="JAD87243.1"/>
    <property type="molecule type" value="Transcribed_RNA"/>
</dbReference>
<sequence>MTITANIIVAVAHPIQFTIVPSSCCILGFLGGPVSDILILQQPFQVLGSIGLLCKLWTLVDYPSDTQPAARIGRHMGYGIVAIPGLGYLRVFLSDKFPFSSKFYFNMWFLWIQTSKVGI</sequence>
<proteinExistence type="predicted"/>
<organism evidence="1">
    <name type="scientific">Arundo donax</name>
    <name type="common">Giant reed</name>
    <name type="synonym">Donax arundinaceus</name>
    <dbReference type="NCBI Taxonomy" id="35708"/>
    <lineage>
        <taxon>Eukaryota</taxon>
        <taxon>Viridiplantae</taxon>
        <taxon>Streptophyta</taxon>
        <taxon>Embryophyta</taxon>
        <taxon>Tracheophyta</taxon>
        <taxon>Spermatophyta</taxon>
        <taxon>Magnoliopsida</taxon>
        <taxon>Liliopsida</taxon>
        <taxon>Poales</taxon>
        <taxon>Poaceae</taxon>
        <taxon>PACMAD clade</taxon>
        <taxon>Arundinoideae</taxon>
        <taxon>Arundineae</taxon>
        <taxon>Arundo</taxon>
    </lineage>
</organism>
<reference evidence="1" key="1">
    <citation type="submission" date="2014-09" db="EMBL/GenBank/DDBJ databases">
        <authorList>
            <person name="Magalhaes I.L.F."/>
            <person name="Oliveira U."/>
            <person name="Santos F.R."/>
            <person name="Vidigal T.H.D.A."/>
            <person name="Brescovit A.D."/>
            <person name="Santos A.J."/>
        </authorList>
    </citation>
    <scope>NUCLEOTIDE SEQUENCE</scope>
    <source>
        <tissue evidence="1">Shoot tissue taken approximately 20 cm above the soil surface</tissue>
    </source>
</reference>
<accession>A0A0A9DKN9</accession>
<evidence type="ECO:0000313" key="1">
    <source>
        <dbReference type="EMBL" id="JAD87243.1"/>
    </source>
</evidence>